<evidence type="ECO:0000256" key="13">
    <source>
        <dbReference type="ARBA" id="ARBA00022982"/>
    </source>
</evidence>
<evidence type="ECO:0000256" key="3">
    <source>
        <dbReference type="ARBA" id="ARBA00010651"/>
    </source>
</evidence>
<comment type="miscellaneous">
    <text evidence="20">The Rieske protein is a high potential 2Fe-2S protein.</text>
</comment>
<keyword evidence="18" id="KW-1015">Disulfide bond</keyword>
<evidence type="ECO:0000259" key="22">
    <source>
        <dbReference type="PROSITE" id="PS51296"/>
    </source>
</evidence>
<keyword evidence="13 20" id="KW-0249">Electron transport</keyword>
<dbReference type="EMBL" id="CP151406">
    <property type="protein sequence ID" value="WZJ22656.1"/>
    <property type="molecule type" value="Genomic_DNA"/>
</dbReference>
<comment type="subcellular location">
    <subcellularLocation>
        <location evidence="2">Cell membrane</location>
        <topology evidence="2">Single-pass membrane protein</topology>
    </subcellularLocation>
</comment>
<dbReference type="InterPro" id="IPR014349">
    <property type="entry name" value="Rieske_Fe-S_prot"/>
</dbReference>
<keyword evidence="14 20" id="KW-1133">Transmembrane helix</keyword>
<evidence type="ECO:0000256" key="15">
    <source>
        <dbReference type="ARBA" id="ARBA00023004"/>
    </source>
</evidence>
<evidence type="ECO:0000256" key="21">
    <source>
        <dbReference type="RuleBase" id="RU004497"/>
    </source>
</evidence>
<keyword evidence="8" id="KW-1003">Cell membrane</keyword>
<evidence type="ECO:0000256" key="19">
    <source>
        <dbReference type="ARBA" id="ARBA00029351"/>
    </source>
</evidence>
<keyword evidence="9 20" id="KW-0812">Transmembrane</keyword>
<keyword evidence="7 20" id="KW-0813">Transport</keyword>
<name>A0ABZ2XN31_9RHOO</name>
<dbReference type="PRINTS" id="PR00162">
    <property type="entry name" value="RIESKE"/>
</dbReference>
<keyword evidence="16" id="KW-0411">Iron-sulfur</keyword>
<dbReference type="Gene3D" id="2.102.10.10">
    <property type="entry name" value="Rieske [2Fe-2S] iron-sulphur domain"/>
    <property type="match status" value="1"/>
</dbReference>
<evidence type="ECO:0000256" key="11">
    <source>
        <dbReference type="ARBA" id="ARBA00022723"/>
    </source>
</evidence>
<dbReference type="Gene3D" id="1.20.5.510">
    <property type="entry name" value="Single helix bin"/>
    <property type="match status" value="1"/>
</dbReference>
<dbReference type="Pfam" id="PF10399">
    <property type="entry name" value="UCR_Fe-S_N"/>
    <property type="match status" value="1"/>
</dbReference>
<keyword evidence="17 20" id="KW-0472">Membrane</keyword>
<evidence type="ECO:0000256" key="1">
    <source>
        <dbReference type="ARBA" id="ARBA00002444"/>
    </source>
</evidence>
<dbReference type="CDD" id="cd03470">
    <property type="entry name" value="Rieske_cytochrome_bc1"/>
    <property type="match status" value="1"/>
</dbReference>
<dbReference type="PROSITE" id="PS51296">
    <property type="entry name" value="RIESKE"/>
    <property type="match status" value="1"/>
</dbReference>
<proteinExistence type="inferred from homology"/>
<dbReference type="Pfam" id="PF00355">
    <property type="entry name" value="Rieske"/>
    <property type="match status" value="1"/>
</dbReference>
<dbReference type="EC" id="7.1.1.8" evidence="5 20"/>
<accession>A0ABZ2XN31</accession>
<dbReference type="InterPro" id="IPR036922">
    <property type="entry name" value="Rieske_2Fe-2S_sf"/>
</dbReference>
<evidence type="ECO:0000256" key="18">
    <source>
        <dbReference type="ARBA" id="ARBA00023157"/>
    </source>
</evidence>
<gene>
    <name evidence="23" type="primary">petA</name>
    <name evidence="23" type="ORF">AADV58_05810</name>
</gene>
<sequence>MSNQGKVDCGRRRLVVATAAVGGVGAVAALVPFVSSLLPSERAKAAGAPVEVDISKLEAGQMMTVEWRGKPVWIINRTPEMLETLPKLADQMADPNSEVKSQQPDYAANPTRSIKENLLVVVGICTHLGCSPTSKFKAGAEEGMAGDWLGGFLCPCHGSTFDFAGRVFKAKPAPTNLEVPPHVYLADTRILIGEDKKGA</sequence>
<evidence type="ECO:0000256" key="10">
    <source>
        <dbReference type="ARBA" id="ARBA00022714"/>
    </source>
</evidence>
<keyword evidence="24" id="KW-1185">Reference proteome</keyword>
<keyword evidence="15" id="KW-0408">Iron</keyword>
<evidence type="ECO:0000256" key="6">
    <source>
        <dbReference type="ARBA" id="ARBA00019816"/>
    </source>
</evidence>
<feature type="domain" description="Rieske" evidence="22">
    <location>
        <begin position="85"/>
        <end position="191"/>
    </location>
</feature>
<evidence type="ECO:0000256" key="2">
    <source>
        <dbReference type="ARBA" id="ARBA00004162"/>
    </source>
</evidence>
<keyword evidence="12" id="KW-1278">Translocase</keyword>
<comment type="catalytic activity">
    <reaction evidence="19 20">
        <text>a quinol + 2 Fe(III)-[cytochrome c](out) = a quinone + 2 Fe(II)-[cytochrome c](out) + 2 H(+)(out)</text>
        <dbReference type="Rhea" id="RHEA:11484"/>
        <dbReference type="Rhea" id="RHEA-COMP:10350"/>
        <dbReference type="Rhea" id="RHEA-COMP:14399"/>
        <dbReference type="ChEBI" id="CHEBI:15378"/>
        <dbReference type="ChEBI" id="CHEBI:24646"/>
        <dbReference type="ChEBI" id="CHEBI:29033"/>
        <dbReference type="ChEBI" id="CHEBI:29034"/>
        <dbReference type="ChEBI" id="CHEBI:132124"/>
        <dbReference type="EC" id="7.1.1.8"/>
    </reaction>
</comment>
<comment type="similarity">
    <text evidence="3">Belongs to the Rieske iron-sulfur protein family.</text>
</comment>
<evidence type="ECO:0000313" key="23">
    <source>
        <dbReference type="EMBL" id="WZJ22656.1"/>
    </source>
</evidence>
<protein>
    <recommendedName>
        <fullName evidence="6 20">Ubiquinol-cytochrome c reductase iron-sulfur subunit</fullName>
        <ecNumber evidence="5 20">7.1.1.8</ecNumber>
    </recommendedName>
</protein>
<keyword evidence="10" id="KW-0001">2Fe-2S</keyword>
<evidence type="ECO:0000256" key="8">
    <source>
        <dbReference type="ARBA" id="ARBA00022475"/>
    </source>
</evidence>
<dbReference type="InterPro" id="IPR006311">
    <property type="entry name" value="TAT_signal"/>
</dbReference>
<feature type="transmembrane region" description="Helical" evidence="20">
    <location>
        <begin position="14"/>
        <end position="34"/>
    </location>
</feature>
<dbReference type="Proteomes" id="UP001479520">
    <property type="component" value="Chromosome"/>
</dbReference>
<dbReference type="InterPro" id="IPR019470">
    <property type="entry name" value="Ubiq_cytC_Rdtase_Fe-S_su_TAT"/>
</dbReference>
<dbReference type="InterPro" id="IPR005805">
    <property type="entry name" value="Rieske_Fe-S_prot_C"/>
</dbReference>
<evidence type="ECO:0000256" key="4">
    <source>
        <dbReference type="ARBA" id="ARBA00011649"/>
    </source>
</evidence>
<evidence type="ECO:0000313" key="24">
    <source>
        <dbReference type="Proteomes" id="UP001479520"/>
    </source>
</evidence>
<evidence type="ECO:0000256" key="12">
    <source>
        <dbReference type="ARBA" id="ARBA00022967"/>
    </source>
</evidence>
<dbReference type="SUPFAM" id="SSF50022">
    <property type="entry name" value="ISP domain"/>
    <property type="match status" value="1"/>
</dbReference>
<evidence type="ECO:0000256" key="20">
    <source>
        <dbReference type="RuleBase" id="RU004494"/>
    </source>
</evidence>
<comment type="function">
    <text evidence="1">Component of the ubiquinol-cytochrome c reductase complex (complex III or cytochrome b-c1 complex), which is a respiratory chain that generates an electrochemical potential coupled to ATP synthesis.</text>
</comment>
<keyword evidence="11" id="KW-0479">Metal-binding</keyword>
<evidence type="ECO:0000256" key="9">
    <source>
        <dbReference type="ARBA" id="ARBA00022692"/>
    </source>
</evidence>
<organism evidence="23 24">
    <name type="scientific">Azonexus hydrophilus</name>
    <dbReference type="NCBI Taxonomy" id="418702"/>
    <lineage>
        <taxon>Bacteria</taxon>
        <taxon>Pseudomonadati</taxon>
        <taxon>Pseudomonadota</taxon>
        <taxon>Betaproteobacteria</taxon>
        <taxon>Rhodocyclales</taxon>
        <taxon>Azonexaceae</taxon>
        <taxon>Azonexus</taxon>
    </lineage>
</organism>
<dbReference type="PANTHER" id="PTHR10134">
    <property type="entry name" value="CYTOCHROME B-C1 COMPLEX SUBUNIT RIESKE, MITOCHONDRIAL"/>
    <property type="match status" value="1"/>
</dbReference>
<evidence type="ECO:0000256" key="16">
    <source>
        <dbReference type="ARBA" id="ARBA00023014"/>
    </source>
</evidence>
<dbReference type="PROSITE" id="PS51318">
    <property type="entry name" value="TAT"/>
    <property type="match status" value="1"/>
</dbReference>
<comment type="cofactor">
    <cofactor evidence="20">
        <name>[2Fe-2S] cluster</name>
        <dbReference type="ChEBI" id="CHEBI:190135"/>
    </cofactor>
    <text evidence="20">Binds 1 [2Fe-2S] cluster per subunit.</text>
</comment>
<evidence type="ECO:0000256" key="5">
    <source>
        <dbReference type="ARBA" id="ARBA00012951"/>
    </source>
</evidence>
<evidence type="ECO:0000256" key="17">
    <source>
        <dbReference type="ARBA" id="ARBA00023136"/>
    </source>
</evidence>
<reference evidence="23 24" key="1">
    <citation type="submission" date="2024-04" db="EMBL/GenBank/DDBJ databases">
        <title>Dissimilatory iodate-reducing microorganisms contribute to the enrichment of iodine in groundwater.</title>
        <authorList>
            <person name="Jiang Z."/>
        </authorList>
    </citation>
    <scope>NUCLEOTIDE SEQUENCE [LARGE SCALE GENOMIC DNA]</scope>
    <source>
        <strain evidence="23 24">NCP973</strain>
    </source>
</reference>
<comment type="subunit">
    <text evidence="4 21">The main subunits of complex b-c1 are: cytochrome b, cytochrome c1 and the Rieske protein.</text>
</comment>
<evidence type="ECO:0000256" key="7">
    <source>
        <dbReference type="ARBA" id="ARBA00022448"/>
    </source>
</evidence>
<dbReference type="InterPro" id="IPR006317">
    <property type="entry name" value="Ubiquinol_cyt_c_Rdtase_Fe-S-su"/>
</dbReference>
<dbReference type="NCBIfam" id="TIGR01416">
    <property type="entry name" value="Rieske_proteo"/>
    <property type="match status" value="1"/>
</dbReference>
<dbReference type="RefSeq" id="WP_028996255.1">
    <property type="nucleotide sequence ID" value="NZ_CP151406.1"/>
</dbReference>
<evidence type="ECO:0000256" key="14">
    <source>
        <dbReference type="ARBA" id="ARBA00022989"/>
    </source>
</evidence>
<dbReference type="InterPro" id="IPR017941">
    <property type="entry name" value="Rieske_2Fe-2S"/>
</dbReference>